<dbReference type="Gene3D" id="3.40.50.2000">
    <property type="entry name" value="Glycogen Phosphorylase B"/>
    <property type="match status" value="2"/>
</dbReference>
<dbReference type="GO" id="GO:0016757">
    <property type="term" value="F:glycosyltransferase activity"/>
    <property type="evidence" value="ECO:0007669"/>
    <property type="project" value="InterPro"/>
</dbReference>
<dbReference type="PANTHER" id="PTHR45947:SF3">
    <property type="entry name" value="SULFOQUINOVOSYL TRANSFERASE SQD2"/>
    <property type="match status" value="1"/>
</dbReference>
<evidence type="ECO:0000259" key="1">
    <source>
        <dbReference type="Pfam" id="PF00534"/>
    </source>
</evidence>
<feature type="domain" description="Glycosyltransferase subfamily 4-like N-terminal" evidence="2">
    <location>
        <begin position="17"/>
        <end position="173"/>
    </location>
</feature>
<evidence type="ECO:0000313" key="4">
    <source>
        <dbReference type="Proteomes" id="UP000675968"/>
    </source>
</evidence>
<reference evidence="3" key="2">
    <citation type="submission" date="2021-05" db="EMBL/GenBank/DDBJ databases">
        <title>Protein family content uncovers lineage relationships and bacterial pathway maintenance mechanisms in DPANN archaea.</title>
        <authorList>
            <person name="Castelle C.J."/>
            <person name="Meheust R."/>
            <person name="Jaffe A.L."/>
            <person name="Seitz K."/>
            <person name="Gong X."/>
            <person name="Baker B.J."/>
            <person name="Banfield J.F."/>
        </authorList>
    </citation>
    <scope>NUCLEOTIDE SEQUENCE</scope>
    <source>
        <strain evidence="3">RIFCSPLOWO2_01_FULL_AR10_48_17</strain>
    </source>
</reference>
<sequence>MKIALVCPRTPRESFAGIENLVIQVGKGLNARGVDVSIVTTAEHPKPSVFEEISVQEFPRWAPSENYFLSPELVKGLEKGKWDIIHCFGYNNLITFMVMAKKKKDQCLVVSPASAGTSSLFRKMLLFPYRHLFNWYSKNIDAVVFLSEFEKNLFLKDLRVNPTNTWIIPIGVDQRFIDSIKVQKKHEIVSVGRLVKNKGFDRLLQIFAIISKKDPGLRLRIIGKGVERVTLEHLAKELGIQDKVDFMGEIPFSRRTELFTFLKQAKAFVFLSKYESQGVVISEAIASKTPAIIFPNSAQKEFIDQGWAVGVSENDTNENIAEKIFEVVSNPDEFVSKENPPSIEEIIQRHQELYEKLKEKK</sequence>
<feature type="domain" description="Glycosyl transferase family 1" evidence="1">
    <location>
        <begin position="181"/>
        <end position="332"/>
    </location>
</feature>
<dbReference type="CDD" id="cd03801">
    <property type="entry name" value="GT4_PimA-like"/>
    <property type="match status" value="1"/>
</dbReference>
<dbReference type="Proteomes" id="UP000675968">
    <property type="component" value="Unassembled WGS sequence"/>
</dbReference>
<comment type="caution">
    <text evidence="3">The sequence shown here is derived from an EMBL/GenBank/DDBJ whole genome shotgun (WGS) entry which is preliminary data.</text>
</comment>
<reference evidence="3" key="1">
    <citation type="submission" date="2021-03" db="EMBL/GenBank/DDBJ databases">
        <authorList>
            <person name="Jaffe A."/>
        </authorList>
    </citation>
    <scope>NUCLEOTIDE SEQUENCE</scope>
    <source>
        <strain evidence="3">RIFCSPLOWO2_01_FULL_AR10_48_17</strain>
    </source>
</reference>
<dbReference type="InterPro" id="IPR028098">
    <property type="entry name" value="Glyco_trans_4-like_N"/>
</dbReference>
<protein>
    <submittedName>
        <fullName evidence="3">Glycosyltransferase family 4 protein</fullName>
    </submittedName>
</protein>
<evidence type="ECO:0000259" key="2">
    <source>
        <dbReference type="Pfam" id="PF13439"/>
    </source>
</evidence>
<name>A0A8T4L279_9ARCH</name>
<evidence type="ECO:0000313" key="3">
    <source>
        <dbReference type="EMBL" id="MBS3061373.1"/>
    </source>
</evidence>
<dbReference type="PANTHER" id="PTHR45947">
    <property type="entry name" value="SULFOQUINOVOSYL TRANSFERASE SQD2"/>
    <property type="match status" value="1"/>
</dbReference>
<proteinExistence type="predicted"/>
<dbReference type="Pfam" id="PF13439">
    <property type="entry name" value="Glyco_transf_4"/>
    <property type="match status" value="1"/>
</dbReference>
<dbReference type="SUPFAM" id="SSF53756">
    <property type="entry name" value="UDP-Glycosyltransferase/glycogen phosphorylase"/>
    <property type="match status" value="1"/>
</dbReference>
<gene>
    <name evidence="3" type="ORF">J4215_02210</name>
</gene>
<dbReference type="InterPro" id="IPR050194">
    <property type="entry name" value="Glycosyltransferase_grp1"/>
</dbReference>
<dbReference type="EMBL" id="JAGVWC010000009">
    <property type="protein sequence ID" value="MBS3061373.1"/>
    <property type="molecule type" value="Genomic_DNA"/>
</dbReference>
<dbReference type="Pfam" id="PF00534">
    <property type="entry name" value="Glycos_transf_1"/>
    <property type="match status" value="1"/>
</dbReference>
<organism evidence="3 4">
    <name type="scientific">Candidatus Iainarchaeum sp</name>
    <dbReference type="NCBI Taxonomy" id="3101447"/>
    <lineage>
        <taxon>Archaea</taxon>
        <taxon>Candidatus Iainarchaeota</taxon>
        <taxon>Candidatus Iainarchaeia</taxon>
        <taxon>Candidatus Iainarchaeales</taxon>
        <taxon>Candidatus Iainarchaeaceae</taxon>
        <taxon>Candidatus Iainarchaeum</taxon>
    </lineage>
</organism>
<dbReference type="AlphaFoldDB" id="A0A8T4L279"/>
<dbReference type="InterPro" id="IPR001296">
    <property type="entry name" value="Glyco_trans_1"/>
</dbReference>
<accession>A0A8T4L279</accession>